<evidence type="ECO:0000259" key="2">
    <source>
        <dbReference type="Pfam" id="PF00144"/>
    </source>
</evidence>
<dbReference type="Proteomes" id="UP000632535">
    <property type="component" value="Unassembled WGS sequence"/>
</dbReference>
<dbReference type="InterPro" id="IPR012338">
    <property type="entry name" value="Beta-lactam/transpept-like"/>
</dbReference>
<dbReference type="PANTHER" id="PTHR46825:SF7">
    <property type="entry name" value="D-ALANYL-D-ALANINE CARBOXYPEPTIDASE"/>
    <property type="match status" value="1"/>
</dbReference>
<gene>
    <name evidence="3" type="ORF">GCM10007368_24970</name>
</gene>
<evidence type="ECO:0000313" key="4">
    <source>
        <dbReference type="Proteomes" id="UP000632535"/>
    </source>
</evidence>
<dbReference type="Pfam" id="PF00144">
    <property type="entry name" value="Beta-lactamase"/>
    <property type="match status" value="1"/>
</dbReference>
<proteinExistence type="predicted"/>
<keyword evidence="1" id="KW-0732">Signal</keyword>
<feature type="domain" description="Beta-lactamase-related" evidence="2">
    <location>
        <begin position="78"/>
        <end position="399"/>
    </location>
</feature>
<dbReference type="PANTHER" id="PTHR46825">
    <property type="entry name" value="D-ALANYL-D-ALANINE-CARBOXYPEPTIDASE/ENDOPEPTIDASE AMPH"/>
    <property type="match status" value="1"/>
</dbReference>
<dbReference type="Gene3D" id="3.40.710.10">
    <property type="entry name" value="DD-peptidase/beta-lactamase superfamily"/>
    <property type="match status" value="1"/>
</dbReference>
<name>A0ABQ2B6Z1_9MICO</name>
<evidence type="ECO:0000313" key="3">
    <source>
        <dbReference type="EMBL" id="GGI09198.1"/>
    </source>
</evidence>
<dbReference type="InterPro" id="IPR050491">
    <property type="entry name" value="AmpC-like"/>
</dbReference>
<sequence length="432" mass="45834">MRRRMRAPLTLATTVALALPLGAAAAGTAQADPEPPTPPAATDAPRSIARAVADAARTVAEQASPRALSSTGQGARGDALDAALAATADGVPVGVTGTVETPELRWHGADGRRELDRRAPARPYDRFRVASITKPMVATLVLQEVERGTWTLDTPVVDVLPRIADVVPDEYEDRVTLEQLLSHRSGLPDHVVPMIASRMADPNDFDEFFDVLGEEYTTDDHVAAMGASEWAFEPGTDFSYSNAGYVVLGMALEEATGRDLDTLLEHRVFLPAGMWRTDLPDDPGEHGPFLQGAAHTGDLGSGWYSLTGFDPSLFDAAGAVTSTTGDLQKFTEALLTGDLLDPETVADMGTPRTTGDPVFPEYGLGLYRIPDPCEPGEYLYGHDGAAFGTLSMTLASPDAERQLTVGLTGRDYAGAEGPDINTALVPMLEATC</sequence>
<feature type="chain" id="PRO_5045474590" description="Beta-lactamase-related domain-containing protein" evidence="1">
    <location>
        <begin position="32"/>
        <end position="432"/>
    </location>
</feature>
<dbReference type="SUPFAM" id="SSF56601">
    <property type="entry name" value="beta-lactamase/transpeptidase-like"/>
    <property type="match status" value="1"/>
</dbReference>
<dbReference type="InterPro" id="IPR001466">
    <property type="entry name" value="Beta-lactam-related"/>
</dbReference>
<evidence type="ECO:0000256" key="1">
    <source>
        <dbReference type="SAM" id="SignalP"/>
    </source>
</evidence>
<dbReference type="EMBL" id="BMDG01000008">
    <property type="protein sequence ID" value="GGI09198.1"/>
    <property type="molecule type" value="Genomic_DNA"/>
</dbReference>
<reference evidence="4" key="1">
    <citation type="journal article" date="2019" name="Int. J. Syst. Evol. Microbiol.">
        <title>The Global Catalogue of Microorganisms (GCM) 10K type strain sequencing project: providing services to taxonomists for standard genome sequencing and annotation.</title>
        <authorList>
            <consortium name="The Broad Institute Genomics Platform"/>
            <consortium name="The Broad Institute Genome Sequencing Center for Infectious Disease"/>
            <person name="Wu L."/>
            <person name="Ma J."/>
        </authorList>
    </citation>
    <scope>NUCLEOTIDE SEQUENCE [LARGE SCALE GENOMIC DNA]</scope>
    <source>
        <strain evidence="4">CCM 8653</strain>
    </source>
</reference>
<protein>
    <recommendedName>
        <fullName evidence="2">Beta-lactamase-related domain-containing protein</fullName>
    </recommendedName>
</protein>
<organism evidence="3 4">
    <name type="scientific">Isoptericola cucumis</name>
    <dbReference type="NCBI Taxonomy" id="1776856"/>
    <lineage>
        <taxon>Bacteria</taxon>
        <taxon>Bacillati</taxon>
        <taxon>Actinomycetota</taxon>
        <taxon>Actinomycetes</taxon>
        <taxon>Micrococcales</taxon>
        <taxon>Promicromonosporaceae</taxon>
        <taxon>Isoptericola</taxon>
    </lineage>
</organism>
<comment type="caution">
    <text evidence="3">The sequence shown here is derived from an EMBL/GenBank/DDBJ whole genome shotgun (WGS) entry which is preliminary data.</text>
</comment>
<keyword evidence="4" id="KW-1185">Reference proteome</keyword>
<feature type="signal peptide" evidence="1">
    <location>
        <begin position="1"/>
        <end position="31"/>
    </location>
</feature>
<accession>A0ABQ2B6Z1</accession>